<dbReference type="GO" id="GO:0008270">
    <property type="term" value="F:zinc ion binding"/>
    <property type="evidence" value="ECO:0007669"/>
    <property type="project" value="UniProtKB-KW"/>
</dbReference>
<dbReference type="GO" id="GO:0005634">
    <property type="term" value="C:nucleus"/>
    <property type="evidence" value="ECO:0007669"/>
    <property type="project" value="TreeGrafter"/>
</dbReference>
<evidence type="ECO:0000313" key="10">
    <source>
        <dbReference type="Proteomes" id="UP000594454"/>
    </source>
</evidence>
<dbReference type="PROSITE" id="PS50157">
    <property type="entry name" value="ZINC_FINGER_C2H2_2"/>
    <property type="match status" value="10"/>
</dbReference>
<keyword evidence="2" id="KW-0677">Repeat</keyword>
<evidence type="ECO:0000256" key="3">
    <source>
        <dbReference type="ARBA" id="ARBA00022771"/>
    </source>
</evidence>
<dbReference type="Pfam" id="PF13912">
    <property type="entry name" value="zf-C2H2_6"/>
    <property type="match status" value="1"/>
</dbReference>
<dbReference type="Pfam" id="PF00096">
    <property type="entry name" value="zf-C2H2"/>
    <property type="match status" value="4"/>
</dbReference>
<evidence type="ECO:0000256" key="2">
    <source>
        <dbReference type="ARBA" id="ARBA00022737"/>
    </source>
</evidence>
<dbReference type="InterPro" id="IPR036236">
    <property type="entry name" value="Znf_C2H2_sf"/>
</dbReference>
<feature type="domain" description="C2H2-type" evidence="8">
    <location>
        <begin position="225"/>
        <end position="252"/>
    </location>
</feature>
<keyword evidence="3 6" id="KW-0863">Zinc-finger</keyword>
<feature type="region of interest" description="Disordered" evidence="7">
    <location>
        <begin position="64"/>
        <end position="83"/>
    </location>
</feature>
<dbReference type="Proteomes" id="UP000594454">
    <property type="component" value="Chromosome 4"/>
</dbReference>
<dbReference type="Gene3D" id="3.30.160.60">
    <property type="entry name" value="Classic Zinc Finger"/>
    <property type="match status" value="5"/>
</dbReference>
<feature type="domain" description="C2H2-type" evidence="8">
    <location>
        <begin position="253"/>
        <end position="280"/>
    </location>
</feature>
<proteinExistence type="predicted"/>
<keyword evidence="5" id="KW-0539">Nucleus</keyword>
<feature type="domain" description="C2H2-type" evidence="8">
    <location>
        <begin position="363"/>
        <end position="390"/>
    </location>
</feature>
<keyword evidence="4" id="KW-0862">Zinc</keyword>
<evidence type="ECO:0000256" key="7">
    <source>
        <dbReference type="SAM" id="MobiDB-lite"/>
    </source>
</evidence>
<gene>
    <name evidence="9" type="ORF">HERILL_LOCUS9736</name>
</gene>
<dbReference type="GO" id="GO:0001228">
    <property type="term" value="F:DNA-binding transcription activator activity, RNA polymerase II-specific"/>
    <property type="evidence" value="ECO:0007669"/>
    <property type="project" value="TreeGrafter"/>
</dbReference>
<dbReference type="EMBL" id="LR899012">
    <property type="protein sequence ID" value="CAD7087002.1"/>
    <property type="molecule type" value="Genomic_DNA"/>
</dbReference>
<name>A0A7R8YVM9_HERIL</name>
<protein>
    <recommendedName>
        <fullName evidence="8">C2H2-type domain-containing protein</fullName>
    </recommendedName>
</protein>
<dbReference type="SMART" id="SM00355">
    <property type="entry name" value="ZnF_C2H2"/>
    <property type="match status" value="12"/>
</dbReference>
<evidence type="ECO:0000256" key="4">
    <source>
        <dbReference type="ARBA" id="ARBA00022833"/>
    </source>
</evidence>
<organism evidence="9 10">
    <name type="scientific">Hermetia illucens</name>
    <name type="common">Black soldier fly</name>
    <dbReference type="NCBI Taxonomy" id="343691"/>
    <lineage>
        <taxon>Eukaryota</taxon>
        <taxon>Metazoa</taxon>
        <taxon>Ecdysozoa</taxon>
        <taxon>Arthropoda</taxon>
        <taxon>Hexapoda</taxon>
        <taxon>Insecta</taxon>
        <taxon>Pterygota</taxon>
        <taxon>Neoptera</taxon>
        <taxon>Endopterygota</taxon>
        <taxon>Diptera</taxon>
        <taxon>Brachycera</taxon>
        <taxon>Stratiomyomorpha</taxon>
        <taxon>Stratiomyidae</taxon>
        <taxon>Hermetiinae</taxon>
        <taxon>Hermetia</taxon>
    </lineage>
</organism>
<feature type="domain" description="C2H2-type" evidence="8">
    <location>
        <begin position="168"/>
        <end position="195"/>
    </location>
</feature>
<evidence type="ECO:0000313" key="9">
    <source>
        <dbReference type="EMBL" id="CAD7087002.1"/>
    </source>
</evidence>
<dbReference type="FunCoup" id="A0A7R8YVM9">
    <property type="interactions" value="1"/>
</dbReference>
<feature type="domain" description="C2H2-type" evidence="8">
    <location>
        <begin position="335"/>
        <end position="362"/>
    </location>
</feature>
<sequence length="484" mass="56470">MEYDGEQTQGWSTESVDIKVKPVKCGEVFTVDHQNYILICSLCEEPFQDTLQFGSHYQEKHVPQELESNYPPTLDSKTEEDQSELKENTTLDFTIKECSIKEEYVEETHDEVATTSNIACNQEEDVSYEKLYKLVKKSDVNLCCDLCDHQTPDEKSLRSHLTIRHNQVTCDYCDEMFASQEELEEHTSSHDKDQPYGCTYCLKSYRSKRGRQSHVSLSHKNEQHPKCAECGKSFLTKGRLQIHSQKHSTPELLTCEICRKHFTDASEKYDHICIDTDEKPFKFLETSQPCIAEVSTNSSQHDEQDRFQCVVCEKKFRSKCKLVLHLTTHYAGKQLECPDCSQKFYRCKDFQIHYKAHLRKKQFECAFCARIFKHPGALTNHQKTHTMPASEELFPCELCGKSFNIRNSLVVHIRRNHSKKDYECTVCGNTFYTSYSLKIHSVTHFTDRPLQCPDCDHKFPTLNSLRMHFRKHLNMERHTKSEVC</sequence>
<dbReference type="OMA" id="KEECEPI"/>
<dbReference type="SUPFAM" id="SSF57667">
    <property type="entry name" value="beta-beta-alpha zinc fingers"/>
    <property type="match status" value="6"/>
</dbReference>
<dbReference type="PANTHER" id="PTHR24393:SF136">
    <property type="entry name" value="LD28458P-RELATED"/>
    <property type="match status" value="1"/>
</dbReference>
<feature type="domain" description="C2H2-type" evidence="8">
    <location>
        <begin position="394"/>
        <end position="422"/>
    </location>
</feature>
<dbReference type="PROSITE" id="PS00028">
    <property type="entry name" value="ZINC_FINGER_C2H2_1"/>
    <property type="match status" value="10"/>
</dbReference>
<accession>A0A7R8YVM9</accession>
<dbReference type="InParanoid" id="A0A7R8YVM9"/>
<evidence type="ECO:0000256" key="6">
    <source>
        <dbReference type="PROSITE-ProRule" id="PRU00042"/>
    </source>
</evidence>
<feature type="domain" description="C2H2-type" evidence="8">
    <location>
        <begin position="307"/>
        <end position="334"/>
    </location>
</feature>
<dbReference type="PANTHER" id="PTHR24393">
    <property type="entry name" value="ZINC FINGER PROTEIN"/>
    <property type="match status" value="1"/>
</dbReference>
<feature type="domain" description="C2H2-type" evidence="8">
    <location>
        <begin position="450"/>
        <end position="477"/>
    </location>
</feature>
<evidence type="ECO:0000256" key="1">
    <source>
        <dbReference type="ARBA" id="ARBA00022723"/>
    </source>
</evidence>
<keyword evidence="10" id="KW-1185">Reference proteome</keyword>
<feature type="domain" description="C2H2-type" evidence="8">
    <location>
        <begin position="422"/>
        <end position="449"/>
    </location>
</feature>
<dbReference type="GO" id="GO:0000978">
    <property type="term" value="F:RNA polymerase II cis-regulatory region sequence-specific DNA binding"/>
    <property type="evidence" value="ECO:0007669"/>
    <property type="project" value="TreeGrafter"/>
</dbReference>
<dbReference type="InterPro" id="IPR013087">
    <property type="entry name" value="Znf_C2H2_type"/>
</dbReference>
<dbReference type="AlphaFoldDB" id="A0A7R8YVM9"/>
<evidence type="ECO:0000259" key="8">
    <source>
        <dbReference type="PROSITE" id="PS50157"/>
    </source>
</evidence>
<reference evidence="9 10" key="1">
    <citation type="submission" date="2020-11" db="EMBL/GenBank/DDBJ databases">
        <authorList>
            <person name="Wallbank WR R."/>
            <person name="Pardo Diaz C."/>
            <person name="Kozak K."/>
            <person name="Martin S."/>
            <person name="Jiggins C."/>
            <person name="Moest M."/>
            <person name="Warren A I."/>
            <person name="Generalovic N T."/>
            <person name="Byers J.R.P. K."/>
            <person name="Montejo-Kovacevich G."/>
            <person name="Yen C E."/>
        </authorList>
    </citation>
    <scope>NUCLEOTIDE SEQUENCE [LARGE SCALE GENOMIC DNA]</scope>
</reference>
<feature type="domain" description="C2H2-type" evidence="8">
    <location>
        <begin position="196"/>
        <end position="224"/>
    </location>
</feature>
<evidence type="ECO:0000256" key="5">
    <source>
        <dbReference type="ARBA" id="ARBA00023242"/>
    </source>
</evidence>
<dbReference type="OrthoDB" id="6077919at2759"/>
<keyword evidence="1" id="KW-0479">Metal-binding</keyword>